<dbReference type="SUPFAM" id="SSF54211">
    <property type="entry name" value="Ribosomal protein S5 domain 2-like"/>
    <property type="match status" value="1"/>
</dbReference>
<comment type="similarity">
    <text evidence="1">Belongs to the GHMP kinase family. GalK subfamily.</text>
</comment>
<evidence type="ECO:0000256" key="6">
    <source>
        <dbReference type="SAM" id="MobiDB-lite"/>
    </source>
</evidence>
<evidence type="ECO:0000259" key="7">
    <source>
        <dbReference type="Pfam" id="PF00288"/>
    </source>
</evidence>
<dbReference type="InterPro" id="IPR006206">
    <property type="entry name" value="Mevalonate/galactokinase"/>
</dbReference>
<feature type="domain" description="GHMP kinase N-terminal" evidence="7">
    <location>
        <begin position="122"/>
        <end position="203"/>
    </location>
</feature>
<keyword evidence="5" id="KW-0067">ATP-binding</keyword>
<sequence>MNGHSSDLVPIAKVPHNERIQKIIEEFHNEYGCQPTFVARVPGRVNLIGEHIDYCGYPVLPMALEQDILVAGSLIEEYKLCIRNANPKYESLELEITANEDITIKADKDGKPYWFNYVLCGIKGALEHLNNEVSTGLKLYIDGNIPPASGLSSSSALVSAACLAFLYAHNATLNKTDIASLCARCERYIGTQGGGMDQAIAFLAEKYCAQYITWNPLKATKVILPEEATFVVAHSLAEINKAATNDYNRRVIECRLASKILALTQDNIKDHSIINLSQVQKMLDKTLEDMVALVYQRLPKMIYTKDEVCKILEITEEEMDERYLTPNTRHLTEFKLKQRALHVYEEANRVEKFRKTCMQSMNGKANGSNNNQTRSSGDENETLNSLGNLMSNSHESLKSLYECSHKNLDLLVDISSKFNVHSRLTGAGWGGCIVALCPKDKVKEYIEMLENEYYVKHCNIEKNKAKSYIFATMPNYGAIVYVTK</sequence>
<dbReference type="PRINTS" id="PR00959">
    <property type="entry name" value="MEVGALKINASE"/>
</dbReference>
<dbReference type="InterPro" id="IPR013750">
    <property type="entry name" value="GHMP_kinase_C_dom"/>
</dbReference>
<dbReference type="InterPro" id="IPR006204">
    <property type="entry name" value="GHMP_kinase_N_dom"/>
</dbReference>
<evidence type="ECO:0000313" key="11">
    <source>
        <dbReference type="RefSeq" id="XP_023945578.1"/>
    </source>
</evidence>
<dbReference type="PANTHER" id="PTHR10457">
    <property type="entry name" value="MEVALONATE KINASE/GALACTOKINASE"/>
    <property type="match status" value="1"/>
</dbReference>
<keyword evidence="2" id="KW-0808">Transferase</keyword>
<dbReference type="GO" id="GO:0004335">
    <property type="term" value="F:galactokinase activity"/>
    <property type="evidence" value="ECO:0007669"/>
    <property type="project" value="InterPro"/>
</dbReference>
<reference evidence="11" key="2">
    <citation type="submission" date="2025-08" db="UniProtKB">
        <authorList>
            <consortium name="RefSeq"/>
        </authorList>
    </citation>
    <scope>IDENTIFICATION</scope>
</reference>
<dbReference type="Pfam" id="PF08544">
    <property type="entry name" value="GHMP_kinases_C"/>
    <property type="match status" value="1"/>
</dbReference>
<dbReference type="Gene3D" id="1.20.1440.340">
    <property type="match status" value="1"/>
</dbReference>
<evidence type="ECO:0000259" key="8">
    <source>
        <dbReference type="Pfam" id="PF08544"/>
    </source>
</evidence>
<dbReference type="PRINTS" id="PR00473">
    <property type="entry name" value="GALCTOKINASE"/>
</dbReference>
<keyword evidence="3" id="KW-0547">Nucleotide-binding</keyword>
<feature type="domain" description="GHMP kinase C-terminal" evidence="8">
    <location>
        <begin position="382"/>
        <end position="454"/>
    </location>
</feature>
<evidence type="ECO:0000256" key="1">
    <source>
        <dbReference type="ARBA" id="ARBA00006566"/>
    </source>
</evidence>
<dbReference type="PROSITE" id="PS00627">
    <property type="entry name" value="GHMP_KINASES_ATP"/>
    <property type="match status" value="1"/>
</dbReference>
<evidence type="ECO:0000256" key="3">
    <source>
        <dbReference type="ARBA" id="ARBA00022741"/>
    </source>
</evidence>
<dbReference type="PANTHER" id="PTHR10457:SF7">
    <property type="entry name" value="GALACTOKINASE-RELATED"/>
    <property type="match status" value="1"/>
</dbReference>
<dbReference type="Gene3D" id="3.30.70.3170">
    <property type="match status" value="1"/>
</dbReference>
<feature type="domain" description="Galactokinase N-terminal" evidence="9">
    <location>
        <begin position="25"/>
        <end position="73"/>
    </location>
</feature>
<feature type="region of interest" description="Disordered" evidence="6">
    <location>
        <begin position="361"/>
        <end position="384"/>
    </location>
</feature>
<protein>
    <submittedName>
        <fullName evidence="11">N-acetylgalactosamine kinase</fullName>
    </submittedName>
</protein>
<evidence type="ECO:0000256" key="4">
    <source>
        <dbReference type="ARBA" id="ARBA00022777"/>
    </source>
</evidence>
<evidence type="ECO:0000259" key="9">
    <source>
        <dbReference type="Pfam" id="PF10509"/>
    </source>
</evidence>
<dbReference type="InterPro" id="IPR036554">
    <property type="entry name" value="GHMP_kinase_C_sf"/>
</dbReference>
<dbReference type="Gene3D" id="3.30.230.10">
    <property type="match status" value="1"/>
</dbReference>
<organism evidence="10 11">
    <name type="scientific">Bicyclus anynana</name>
    <name type="common">Squinting bush brown butterfly</name>
    <dbReference type="NCBI Taxonomy" id="110368"/>
    <lineage>
        <taxon>Eukaryota</taxon>
        <taxon>Metazoa</taxon>
        <taxon>Ecdysozoa</taxon>
        <taxon>Arthropoda</taxon>
        <taxon>Hexapoda</taxon>
        <taxon>Insecta</taxon>
        <taxon>Pterygota</taxon>
        <taxon>Neoptera</taxon>
        <taxon>Endopterygota</taxon>
        <taxon>Lepidoptera</taxon>
        <taxon>Glossata</taxon>
        <taxon>Ditrysia</taxon>
        <taxon>Papilionoidea</taxon>
        <taxon>Nymphalidae</taxon>
        <taxon>Satyrinae</taxon>
        <taxon>Satyrini</taxon>
        <taxon>Mycalesina</taxon>
        <taxon>Bicyclus</taxon>
    </lineage>
</organism>
<dbReference type="Pfam" id="PF10509">
    <property type="entry name" value="GalKase_gal_bdg"/>
    <property type="match status" value="1"/>
</dbReference>
<feature type="compositionally biased region" description="Polar residues" evidence="6">
    <location>
        <begin position="361"/>
        <end position="375"/>
    </location>
</feature>
<dbReference type="KEGG" id="bany:112051246"/>
<dbReference type="Proteomes" id="UP001652582">
    <property type="component" value="Chromosome 1"/>
</dbReference>
<gene>
    <name evidence="11" type="primary">LOC112051246</name>
</gene>
<dbReference type="AlphaFoldDB" id="A0A6J1NKX4"/>
<dbReference type="GO" id="GO:0005524">
    <property type="term" value="F:ATP binding"/>
    <property type="evidence" value="ECO:0007669"/>
    <property type="project" value="UniProtKB-KW"/>
</dbReference>
<keyword evidence="4 11" id="KW-0418">Kinase</keyword>
<dbReference type="PIRSF" id="PIRSF000530">
    <property type="entry name" value="Galactokinase"/>
    <property type="match status" value="1"/>
</dbReference>
<accession>A0A6J1NKX4</accession>
<dbReference type="InterPro" id="IPR019539">
    <property type="entry name" value="GalKase_N"/>
</dbReference>
<evidence type="ECO:0000313" key="10">
    <source>
        <dbReference type="Proteomes" id="UP001652582"/>
    </source>
</evidence>
<proteinExistence type="inferred from homology"/>
<dbReference type="GO" id="GO:0005829">
    <property type="term" value="C:cytosol"/>
    <property type="evidence" value="ECO:0007669"/>
    <property type="project" value="TreeGrafter"/>
</dbReference>
<dbReference type="SUPFAM" id="SSF55060">
    <property type="entry name" value="GHMP Kinase, C-terminal domain"/>
    <property type="match status" value="1"/>
</dbReference>
<evidence type="ECO:0000256" key="5">
    <source>
        <dbReference type="ARBA" id="ARBA00022840"/>
    </source>
</evidence>
<dbReference type="CTD" id="39031"/>
<keyword evidence="10" id="KW-1185">Reference proteome</keyword>
<evidence type="ECO:0000256" key="2">
    <source>
        <dbReference type="ARBA" id="ARBA00022679"/>
    </source>
</evidence>
<name>A0A6J1NKX4_BICAN</name>
<dbReference type="GO" id="GO:0006012">
    <property type="term" value="P:galactose metabolic process"/>
    <property type="evidence" value="ECO:0007669"/>
    <property type="project" value="InterPro"/>
</dbReference>
<reference evidence="10" key="1">
    <citation type="submission" date="2025-05" db="UniProtKB">
        <authorList>
            <consortium name="RefSeq"/>
        </authorList>
    </citation>
    <scope>NUCLEOTIDE SEQUENCE [LARGE SCALE GENOMIC DNA]</scope>
</reference>
<dbReference type="InterPro" id="IPR014721">
    <property type="entry name" value="Ribsml_uS5_D2-typ_fold_subgr"/>
</dbReference>
<dbReference type="InterPro" id="IPR000705">
    <property type="entry name" value="Galactokinase"/>
</dbReference>
<dbReference type="Pfam" id="PF00288">
    <property type="entry name" value="GHMP_kinases_N"/>
    <property type="match status" value="1"/>
</dbReference>
<dbReference type="OrthoDB" id="187738at2759"/>
<dbReference type="GeneID" id="112051246"/>
<dbReference type="PROSITE" id="PS00106">
    <property type="entry name" value="GALACTOKINASE"/>
    <property type="match status" value="1"/>
</dbReference>
<dbReference type="NCBIfam" id="TIGR00131">
    <property type="entry name" value="gal_kin"/>
    <property type="match status" value="1"/>
</dbReference>
<dbReference type="RefSeq" id="XP_023945578.1">
    <property type="nucleotide sequence ID" value="XM_024089810.2"/>
</dbReference>
<dbReference type="InterPro" id="IPR006203">
    <property type="entry name" value="GHMP_knse_ATP-bd_CS"/>
</dbReference>
<dbReference type="InterPro" id="IPR020568">
    <property type="entry name" value="Ribosomal_Su5_D2-typ_SF"/>
</dbReference>
<dbReference type="InterPro" id="IPR019741">
    <property type="entry name" value="Galactokinase_CS"/>
</dbReference>